<evidence type="ECO:0000256" key="4">
    <source>
        <dbReference type="RuleBase" id="RU361169"/>
    </source>
</evidence>
<dbReference type="Pfam" id="PF00295">
    <property type="entry name" value="Glyco_hydro_28"/>
    <property type="match status" value="1"/>
</dbReference>
<evidence type="ECO:0000313" key="5">
    <source>
        <dbReference type="EMBL" id="SDP83199.1"/>
    </source>
</evidence>
<dbReference type="InterPro" id="IPR000743">
    <property type="entry name" value="Glyco_hydro_28"/>
</dbReference>
<dbReference type="EMBL" id="FNJU01000008">
    <property type="protein sequence ID" value="SDP83199.1"/>
    <property type="molecule type" value="Genomic_DNA"/>
</dbReference>
<dbReference type="GO" id="GO:0004650">
    <property type="term" value="F:polygalacturonase activity"/>
    <property type="evidence" value="ECO:0007669"/>
    <property type="project" value="InterPro"/>
</dbReference>
<dbReference type="Gene3D" id="2.160.20.10">
    <property type="entry name" value="Single-stranded right-handed beta-helix, Pectin lyase-like"/>
    <property type="match status" value="1"/>
</dbReference>
<dbReference type="GO" id="GO:0005975">
    <property type="term" value="P:carbohydrate metabolic process"/>
    <property type="evidence" value="ECO:0007669"/>
    <property type="project" value="InterPro"/>
</dbReference>
<evidence type="ECO:0000256" key="1">
    <source>
        <dbReference type="ARBA" id="ARBA00008834"/>
    </source>
</evidence>
<dbReference type="OrthoDB" id="9795222at2"/>
<gene>
    <name evidence="5" type="ORF">SAMN05216565_10855</name>
</gene>
<dbReference type="PROSITE" id="PS00502">
    <property type="entry name" value="POLYGALACTURONASE"/>
    <property type="match status" value="1"/>
</dbReference>
<dbReference type="STRING" id="930152.SAMN05216565_10855"/>
<dbReference type="InterPro" id="IPR012334">
    <property type="entry name" value="Pectin_lyas_fold"/>
</dbReference>
<evidence type="ECO:0000256" key="2">
    <source>
        <dbReference type="ARBA" id="ARBA00022801"/>
    </source>
</evidence>
<reference evidence="6" key="1">
    <citation type="submission" date="2016-10" db="EMBL/GenBank/DDBJ databases">
        <authorList>
            <person name="Varghese N."/>
            <person name="Submissions S."/>
        </authorList>
    </citation>
    <scope>NUCLEOTIDE SEQUENCE [LARGE SCALE GENOMIC DNA]</scope>
    <source>
        <strain evidence="6">IBRC-M10078</strain>
    </source>
</reference>
<dbReference type="InterPro" id="IPR006626">
    <property type="entry name" value="PbH1"/>
</dbReference>
<sequence length="453" mass="50170">MQTTITSSTYDITRYGAVKDGKTVNTLAISQAIEDCAESGGGTVYVPAGRFLTGAVILKSNVNLFLEAGAILSFSNDINEYPVVESRWEGVKREVYASCIYAEEAENISVTGYGTLEGNGQYWWDLFRNKKNLYPRPKLVSFDTCKHVLISGVKMVNSPSWTVNPICCEDVTIHNISILNPANSPNTDGIDPESCRNVRISDCHIDVGDDCIAIKAGTEDTIERVPCENITITNCTMIHGHGGVVLGSEMSGDIRNVTVSNCVFEGTDRGIRLKSRRGRGGVIEDIRITNIVMKGVICPFIANLYYFCGPRGKDKYVYDKNPYPITEETPAFRRIHFSNITAREVSASAGFLYGLAEMYIEDITFDQVSVSMADDAEPGMPAMMSELEPMKQRGFYCSNVTDIRFNRVTVSNHEGPAFYVENGRDIEVSNCRSKNPRTQEESLVVFKNVTVTR</sequence>
<proteinExistence type="inferred from homology"/>
<dbReference type="PANTHER" id="PTHR31339:SF9">
    <property type="entry name" value="PLASMIN AND FIBRONECTIN-BINDING PROTEIN A"/>
    <property type="match status" value="1"/>
</dbReference>
<dbReference type="AlphaFoldDB" id="A0A1H0VXD2"/>
<keyword evidence="3 4" id="KW-0326">Glycosidase</keyword>
<accession>A0A1H0VXD2</accession>
<dbReference type="InterPro" id="IPR051801">
    <property type="entry name" value="GH28_Enzymes"/>
</dbReference>
<dbReference type="SMART" id="SM00710">
    <property type="entry name" value="PbH1"/>
    <property type="match status" value="5"/>
</dbReference>
<organism evidence="5 6">
    <name type="scientific">Litchfieldia salsa</name>
    <dbReference type="NCBI Taxonomy" id="930152"/>
    <lineage>
        <taxon>Bacteria</taxon>
        <taxon>Bacillati</taxon>
        <taxon>Bacillota</taxon>
        <taxon>Bacilli</taxon>
        <taxon>Bacillales</taxon>
        <taxon>Bacillaceae</taxon>
        <taxon>Litchfieldia</taxon>
    </lineage>
</organism>
<dbReference type="RefSeq" id="WP_090856188.1">
    <property type="nucleotide sequence ID" value="NZ_FNJU01000008.1"/>
</dbReference>
<dbReference type="PANTHER" id="PTHR31339">
    <property type="entry name" value="PECTIN LYASE-RELATED"/>
    <property type="match status" value="1"/>
</dbReference>
<dbReference type="SUPFAM" id="SSF51126">
    <property type="entry name" value="Pectin lyase-like"/>
    <property type="match status" value="2"/>
</dbReference>
<evidence type="ECO:0000256" key="3">
    <source>
        <dbReference type="ARBA" id="ARBA00023295"/>
    </source>
</evidence>
<comment type="similarity">
    <text evidence="1 4">Belongs to the glycosyl hydrolase 28 family.</text>
</comment>
<name>A0A1H0VXD2_9BACI</name>
<keyword evidence="6" id="KW-1185">Reference proteome</keyword>
<evidence type="ECO:0000313" key="6">
    <source>
        <dbReference type="Proteomes" id="UP000199159"/>
    </source>
</evidence>
<protein>
    <submittedName>
        <fullName evidence="5">Polygalacturonase</fullName>
    </submittedName>
</protein>
<keyword evidence="2 4" id="KW-0378">Hydrolase</keyword>
<dbReference type="Proteomes" id="UP000199159">
    <property type="component" value="Unassembled WGS sequence"/>
</dbReference>
<dbReference type="InterPro" id="IPR011050">
    <property type="entry name" value="Pectin_lyase_fold/virulence"/>
</dbReference>